<keyword evidence="2" id="KW-1185">Reference proteome</keyword>
<gene>
    <name evidence="1" type="ORF">PAC_13440</name>
</gene>
<dbReference type="EMBL" id="FJOG01000024">
    <property type="protein sequence ID" value="CZR63543.1"/>
    <property type="molecule type" value="Genomic_DNA"/>
</dbReference>
<accession>A0A1L7XEU2</accession>
<protein>
    <submittedName>
        <fullName evidence="1">Uncharacterized protein</fullName>
    </submittedName>
</protein>
<evidence type="ECO:0000313" key="2">
    <source>
        <dbReference type="Proteomes" id="UP000184330"/>
    </source>
</evidence>
<name>A0A1L7XEU2_9HELO</name>
<reference evidence="1 2" key="1">
    <citation type="submission" date="2016-03" db="EMBL/GenBank/DDBJ databases">
        <authorList>
            <person name="Ploux O."/>
        </authorList>
    </citation>
    <scope>NUCLEOTIDE SEQUENCE [LARGE SCALE GENOMIC DNA]</scope>
    <source>
        <strain evidence="1 2">UAMH 11012</strain>
    </source>
</reference>
<proteinExistence type="predicted"/>
<evidence type="ECO:0000313" key="1">
    <source>
        <dbReference type="EMBL" id="CZR63543.1"/>
    </source>
</evidence>
<sequence length="113" mass="12703">MSGPASGAAGNHYQCRCDNVYLQGTQQSVCFAKPRVEVSEFTCLKWGKKSNDYCESCSAAGCCSSEEARRREERKLKIQSDAQLAYDYAIVCKKSQEEAKEAAREVYRRNPFP</sequence>
<organism evidence="1 2">
    <name type="scientific">Phialocephala subalpina</name>
    <dbReference type="NCBI Taxonomy" id="576137"/>
    <lineage>
        <taxon>Eukaryota</taxon>
        <taxon>Fungi</taxon>
        <taxon>Dikarya</taxon>
        <taxon>Ascomycota</taxon>
        <taxon>Pezizomycotina</taxon>
        <taxon>Leotiomycetes</taxon>
        <taxon>Helotiales</taxon>
        <taxon>Mollisiaceae</taxon>
        <taxon>Phialocephala</taxon>
        <taxon>Phialocephala fortinii species complex</taxon>
    </lineage>
</organism>
<dbReference type="AlphaFoldDB" id="A0A1L7XEU2"/>
<dbReference type="Proteomes" id="UP000184330">
    <property type="component" value="Unassembled WGS sequence"/>
</dbReference>